<evidence type="ECO:0000313" key="2">
    <source>
        <dbReference type="Proteomes" id="UP000694844"/>
    </source>
</evidence>
<feature type="region of interest" description="Disordered" evidence="1">
    <location>
        <begin position="264"/>
        <end position="291"/>
    </location>
</feature>
<dbReference type="OrthoDB" id="6217578at2759"/>
<dbReference type="KEGG" id="cvn:111125417"/>
<protein>
    <submittedName>
        <fullName evidence="3">Uncharacterized protein LOC111125417</fullName>
    </submittedName>
</protein>
<evidence type="ECO:0000313" key="3">
    <source>
        <dbReference type="RefSeq" id="XP_022324910.1"/>
    </source>
</evidence>
<reference evidence="3" key="1">
    <citation type="submission" date="2025-08" db="UniProtKB">
        <authorList>
            <consortium name="RefSeq"/>
        </authorList>
    </citation>
    <scope>IDENTIFICATION</scope>
    <source>
        <tissue evidence="3">Whole sample</tissue>
    </source>
</reference>
<organism evidence="2 3">
    <name type="scientific">Crassostrea virginica</name>
    <name type="common">Eastern oyster</name>
    <dbReference type="NCBI Taxonomy" id="6565"/>
    <lineage>
        <taxon>Eukaryota</taxon>
        <taxon>Metazoa</taxon>
        <taxon>Spiralia</taxon>
        <taxon>Lophotrochozoa</taxon>
        <taxon>Mollusca</taxon>
        <taxon>Bivalvia</taxon>
        <taxon>Autobranchia</taxon>
        <taxon>Pteriomorphia</taxon>
        <taxon>Ostreida</taxon>
        <taxon>Ostreoidea</taxon>
        <taxon>Ostreidae</taxon>
        <taxon>Crassostrea</taxon>
    </lineage>
</organism>
<name>A0A8B8DB67_CRAVI</name>
<dbReference type="AlphaFoldDB" id="A0A8B8DB67"/>
<sequence length="348" mass="38826">MDCYSYKRMRQDVSDIVMLPGTGFSLHKGLLMGYPMNDTSFTSGEFLEVSKQYPIRQYQSGEFQEVSKQFPIRQYQSGAVQFVSPQANATTPLNRGAPNGMDGLLSDAQIHQFISSTVLPHHRTLTRTGLGRATRTLTPQTFTPGVKERLLGTGFMAMPAFSQTDMEFEPPRKRFLPSSDQTVSQKTKTTPTLDRVALLSEANRFLSDDQINQFISSTVLPSRHKSSGTQSSAPEHNETLNHSPKQTSACTVKEQNNVEEIQVSPQTDNLPPSNNVSQTDSVSQADSVSQTDNVTQIGVENVSKGLPPHYNLWFHTEALSSKEPMFQRPRPLKSQTHKEEKNQSFPKN</sequence>
<feature type="compositionally biased region" description="Polar residues" evidence="1">
    <location>
        <begin position="227"/>
        <end position="248"/>
    </location>
</feature>
<feature type="compositionally biased region" description="Polar residues" evidence="1">
    <location>
        <begin position="178"/>
        <end position="190"/>
    </location>
</feature>
<feature type="region of interest" description="Disordered" evidence="1">
    <location>
        <begin position="170"/>
        <end position="190"/>
    </location>
</feature>
<dbReference type="Proteomes" id="UP000694844">
    <property type="component" value="Chromosome 3"/>
</dbReference>
<feature type="region of interest" description="Disordered" evidence="1">
    <location>
        <begin position="218"/>
        <end position="248"/>
    </location>
</feature>
<gene>
    <name evidence="3" type="primary">LOC111125417</name>
</gene>
<accession>A0A8B8DB67</accession>
<keyword evidence="2" id="KW-1185">Reference proteome</keyword>
<feature type="region of interest" description="Disordered" evidence="1">
    <location>
        <begin position="324"/>
        <end position="348"/>
    </location>
</feature>
<dbReference type="GeneID" id="111125417"/>
<dbReference type="RefSeq" id="XP_022324910.1">
    <property type="nucleotide sequence ID" value="XM_022469202.1"/>
</dbReference>
<evidence type="ECO:0000256" key="1">
    <source>
        <dbReference type="SAM" id="MobiDB-lite"/>
    </source>
</evidence>
<proteinExistence type="predicted"/>